<reference evidence="3 4" key="1">
    <citation type="submission" date="2021-06" db="EMBL/GenBank/DDBJ databases">
        <title>Caerostris darwini draft genome.</title>
        <authorList>
            <person name="Kono N."/>
            <person name="Arakawa K."/>
        </authorList>
    </citation>
    <scope>NUCLEOTIDE SEQUENCE [LARGE SCALE GENOMIC DNA]</scope>
</reference>
<comment type="caution">
    <text evidence="3">The sequence shown here is derived from an EMBL/GenBank/DDBJ whole genome shotgun (WGS) entry which is preliminary data.</text>
</comment>
<keyword evidence="2" id="KW-1133">Transmembrane helix</keyword>
<dbReference type="AlphaFoldDB" id="A0AAV4SBR4"/>
<feature type="transmembrane region" description="Helical" evidence="2">
    <location>
        <begin position="24"/>
        <end position="44"/>
    </location>
</feature>
<evidence type="ECO:0000256" key="2">
    <source>
        <dbReference type="SAM" id="Phobius"/>
    </source>
</evidence>
<feature type="transmembrane region" description="Helical" evidence="2">
    <location>
        <begin position="56"/>
        <end position="78"/>
    </location>
</feature>
<dbReference type="EMBL" id="BPLQ01007602">
    <property type="protein sequence ID" value="GIY31105.1"/>
    <property type="molecule type" value="Genomic_DNA"/>
</dbReference>
<organism evidence="3 4">
    <name type="scientific">Caerostris darwini</name>
    <dbReference type="NCBI Taxonomy" id="1538125"/>
    <lineage>
        <taxon>Eukaryota</taxon>
        <taxon>Metazoa</taxon>
        <taxon>Ecdysozoa</taxon>
        <taxon>Arthropoda</taxon>
        <taxon>Chelicerata</taxon>
        <taxon>Arachnida</taxon>
        <taxon>Araneae</taxon>
        <taxon>Araneomorphae</taxon>
        <taxon>Entelegynae</taxon>
        <taxon>Araneoidea</taxon>
        <taxon>Araneidae</taxon>
        <taxon>Caerostris</taxon>
    </lineage>
</organism>
<keyword evidence="2" id="KW-0812">Transmembrane</keyword>
<dbReference type="Proteomes" id="UP001054837">
    <property type="component" value="Unassembled WGS sequence"/>
</dbReference>
<keyword evidence="4" id="KW-1185">Reference proteome</keyword>
<evidence type="ECO:0000313" key="4">
    <source>
        <dbReference type="Proteomes" id="UP001054837"/>
    </source>
</evidence>
<proteinExistence type="predicted"/>
<evidence type="ECO:0000313" key="3">
    <source>
        <dbReference type="EMBL" id="GIY31105.1"/>
    </source>
</evidence>
<protein>
    <submittedName>
        <fullName evidence="3">Uncharacterized protein</fullName>
    </submittedName>
</protein>
<name>A0AAV4SBR4_9ARAC</name>
<evidence type="ECO:0000256" key="1">
    <source>
        <dbReference type="SAM" id="MobiDB-lite"/>
    </source>
</evidence>
<accession>A0AAV4SBR4</accession>
<keyword evidence="2" id="KW-0472">Membrane</keyword>
<sequence length="230" mass="26680">MEIPDCLPFYALLHIRFFGNPRRVYLVLESFFLAVILLKAVVLLGIEKVQSMEKGLFGVGVLFFSLSFYSRLSFFLVSKKCNQWKRLRLVSCTRDRSEQTAKKRKDRAKGKSPDFPVNGLPDRQTGAAQVAQSGTNPLYFQGPPEFKTITWAEPKTRVIWCWSPFFSLSFYSRLSFFLVSKKCNQWKRLRLVSCTRDRGYLVLESFFSRCHFTQGCRSSWYRKSAINGKG</sequence>
<gene>
    <name evidence="3" type="ORF">CDAR_197951</name>
</gene>
<feature type="region of interest" description="Disordered" evidence="1">
    <location>
        <begin position="98"/>
        <end position="121"/>
    </location>
</feature>